<dbReference type="OrthoDB" id="1930494at2759"/>
<feature type="region of interest" description="Disordered" evidence="1">
    <location>
        <begin position="1"/>
        <end position="70"/>
    </location>
</feature>
<reference evidence="3" key="1">
    <citation type="journal article" date="2016" name="Nature">
        <title>The genome of the seagrass Zostera marina reveals angiosperm adaptation to the sea.</title>
        <authorList>
            <person name="Olsen J.L."/>
            <person name="Rouze P."/>
            <person name="Verhelst B."/>
            <person name="Lin Y.-C."/>
            <person name="Bayer T."/>
            <person name="Collen J."/>
            <person name="Dattolo E."/>
            <person name="De Paoli E."/>
            <person name="Dittami S."/>
            <person name="Maumus F."/>
            <person name="Michel G."/>
            <person name="Kersting A."/>
            <person name="Lauritano C."/>
            <person name="Lohaus R."/>
            <person name="Toepel M."/>
            <person name="Tonon T."/>
            <person name="Vanneste K."/>
            <person name="Amirebrahimi M."/>
            <person name="Brakel J."/>
            <person name="Bostroem C."/>
            <person name="Chovatia M."/>
            <person name="Grimwood J."/>
            <person name="Jenkins J.W."/>
            <person name="Jueterbock A."/>
            <person name="Mraz A."/>
            <person name="Stam W.T."/>
            <person name="Tice H."/>
            <person name="Bornberg-Bauer E."/>
            <person name="Green P.J."/>
            <person name="Pearson G.A."/>
            <person name="Procaccini G."/>
            <person name="Duarte C.M."/>
            <person name="Schmutz J."/>
            <person name="Reusch T.B.H."/>
            <person name="Van de Peer Y."/>
        </authorList>
    </citation>
    <scope>NUCLEOTIDE SEQUENCE [LARGE SCALE GENOMIC DNA]</scope>
    <source>
        <strain evidence="3">cv. Finnish</strain>
    </source>
</reference>
<accession>A0A0K9NIZ0</accession>
<evidence type="ECO:0000313" key="3">
    <source>
        <dbReference type="Proteomes" id="UP000036987"/>
    </source>
</evidence>
<organism evidence="2 3">
    <name type="scientific">Zostera marina</name>
    <name type="common">Eelgrass</name>
    <dbReference type="NCBI Taxonomy" id="29655"/>
    <lineage>
        <taxon>Eukaryota</taxon>
        <taxon>Viridiplantae</taxon>
        <taxon>Streptophyta</taxon>
        <taxon>Embryophyta</taxon>
        <taxon>Tracheophyta</taxon>
        <taxon>Spermatophyta</taxon>
        <taxon>Magnoliopsida</taxon>
        <taxon>Liliopsida</taxon>
        <taxon>Zosteraceae</taxon>
        <taxon>Zostera</taxon>
    </lineage>
</organism>
<dbReference type="EMBL" id="LFYR01002228">
    <property type="protein sequence ID" value="KMZ56052.1"/>
    <property type="molecule type" value="Genomic_DNA"/>
</dbReference>
<evidence type="ECO:0000313" key="2">
    <source>
        <dbReference type="EMBL" id="KMZ56052.1"/>
    </source>
</evidence>
<dbReference type="Proteomes" id="UP000036987">
    <property type="component" value="Unassembled WGS sequence"/>
</dbReference>
<dbReference type="AlphaFoldDB" id="A0A0K9NIZ0"/>
<feature type="compositionally biased region" description="Polar residues" evidence="1">
    <location>
        <begin position="1"/>
        <end position="25"/>
    </location>
</feature>
<proteinExistence type="predicted"/>
<keyword evidence="3" id="KW-1185">Reference proteome</keyword>
<protein>
    <recommendedName>
        <fullName evidence="4">Gag-Pol polyprotein</fullName>
    </recommendedName>
</protein>
<comment type="caution">
    <text evidence="2">The sequence shown here is derived from an EMBL/GenBank/DDBJ whole genome shotgun (WGS) entry which is preliminary data.</text>
</comment>
<sequence>MDDSFQSVQTVTDHTTPYHNPPNTCTHDRSMISLNSPLDSDNHDRNPESIARSDSGTLESQPVPPSQARPSDLIVHQSSVSASTANTDVQTIAECDFSSGTQKRSLRTIRRPTHLDDYVLEAAATKEANISEKTATPISKNIKEPRTVREAVLDPSWVAAMEEEMGALIQNQTWDLVQISPR</sequence>
<evidence type="ECO:0008006" key="4">
    <source>
        <dbReference type="Google" id="ProtNLM"/>
    </source>
</evidence>
<dbReference type="STRING" id="29655.A0A0K9NIZ0"/>
<name>A0A0K9NIZ0_ZOSMR</name>
<evidence type="ECO:0000256" key="1">
    <source>
        <dbReference type="SAM" id="MobiDB-lite"/>
    </source>
</evidence>
<gene>
    <name evidence="2" type="ORF">ZOSMA_9G01560</name>
</gene>